<dbReference type="AlphaFoldDB" id="A0A849HE64"/>
<evidence type="ECO:0000313" key="3">
    <source>
        <dbReference type="EMBL" id="NNM46225.1"/>
    </source>
</evidence>
<dbReference type="Pfam" id="PF03780">
    <property type="entry name" value="Asp23"/>
    <property type="match status" value="1"/>
</dbReference>
<proteinExistence type="inferred from homology"/>
<feature type="region of interest" description="Disordered" evidence="2">
    <location>
        <begin position="1"/>
        <end position="43"/>
    </location>
</feature>
<dbReference type="EMBL" id="JABEPQ010000002">
    <property type="protein sequence ID" value="NNM46225.1"/>
    <property type="molecule type" value="Genomic_DNA"/>
</dbReference>
<evidence type="ECO:0000256" key="2">
    <source>
        <dbReference type="SAM" id="MobiDB-lite"/>
    </source>
</evidence>
<dbReference type="PANTHER" id="PTHR34297">
    <property type="entry name" value="HYPOTHETICAL CYTOSOLIC PROTEIN-RELATED"/>
    <property type="match status" value="1"/>
</dbReference>
<dbReference type="InterPro" id="IPR005531">
    <property type="entry name" value="Asp23"/>
</dbReference>
<accession>A0A849HE64</accession>
<organism evidence="3 4">
    <name type="scientific">Knoellia koreensis</name>
    <dbReference type="NCBI Taxonomy" id="2730921"/>
    <lineage>
        <taxon>Bacteria</taxon>
        <taxon>Bacillati</taxon>
        <taxon>Actinomycetota</taxon>
        <taxon>Actinomycetes</taxon>
        <taxon>Micrococcales</taxon>
        <taxon>Intrasporangiaceae</taxon>
        <taxon>Knoellia</taxon>
    </lineage>
</organism>
<comment type="caution">
    <text evidence="3">The sequence shown here is derived from an EMBL/GenBank/DDBJ whole genome shotgun (WGS) entry which is preliminary data.</text>
</comment>
<gene>
    <name evidence="3" type="ORF">HJG52_09430</name>
</gene>
<dbReference type="RefSeq" id="WP_171243350.1">
    <property type="nucleotide sequence ID" value="NZ_JABEPQ010000002.1"/>
</dbReference>
<keyword evidence="4" id="KW-1185">Reference proteome</keyword>
<protein>
    <submittedName>
        <fullName evidence="3">Asp23/Gls24 family envelope stress response protein</fullName>
    </submittedName>
</protein>
<evidence type="ECO:0000313" key="4">
    <source>
        <dbReference type="Proteomes" id="UP000588586"/>
    </source>
</evidence>
<evidence type="ECO:0000256" key="1">
    <source>
        <dbReference type="ARBA" id="ARBA00005721"/>
    </source>
</evidence>
<comment type="similarity">
    <text evidence="1">Belongs to the asp23 family.</text>
</comment>
<reference evidence="3 4" key="1">
    <citation type="submission" date="2020-04" db="EMBL/GenBank/DDBJ databases">
        <title>Knoellia sp. isolate from air conditioner.</title>
        <authorList>
            <person name="Chea S."/>
            <person name="Kim D.-U."/>
        </authorList>
    </citation>
    <scope>NUCLEOTIDE SEQUENCE [LARGE SCALE GENOMIC DNA]</scope>
    <source>
        <strain evidence="3 4">DB2414S</strain>
    </source>
</reference>
<name>A0A849HE64_9MICO</name>
<dbReference type="Proteomes" id="UP000588586">
    <property type="component" value="Unassembled WGS sequence"/>
</dbReference>
<dbReference type="PANTHER" id="PTHR34297:SF3">
    <property type="entry name" value="ALKALINE SHOCK PROTEIN 23"/>
    <property type="match status" value="1"/>
</dbReference>
<sequence length="174" mass="17560">MTDQTTGSASGTSSSGTSSTGSSSSTSPTRTSGGRSGSSDLTTSQGKTVIADVVVSTIAGIATREINGVYDLGGGAARAVGAIRERIAGGSVNQSQGVSVEVGETQAAVDIDLVADYGVSLVDLASAIRRNVIDAIERMTGLEVTEVNITVHDVHIEGGSDDSREQTDSTPRVQ</sequence>